<evidence type="ECO:0000313" key="2">
    <source>
        <dbReference type="Proteomes" id="UP001198439"/>
    </source>
</evidence>
<evidence type="ECO:0000313" key="1">
    <source>
        <dbReference type="EMBL" id="MCB8610556.1"/>
    </source>
</evidence>
<dbReference type="RefSeq" id="WP_227279693.1">
    <property type="nucleotide sequence ID" value="NZ_JAJDKR010000018.1"/>
</dbReference>
<dbReference type="EMBL" id="JAJDKZ010000020">
    <property type="protein sequence ID" value="MCB8610556.1"/>
    <property type="molecule type" value="Genomic_DNA"/>
</dbReference>
<dbReference type="AlphaFoldDB" id="A0AAW4VQZ6"/>
<gene>
    <name evidence="1" type="ORF">LJD69_08115</name>
</gene>
<reference evidence="1" key="1">
    <citation type="submission" date="2021-10" db="EMBL/GenBank/DDBJ databases">
        <title>Collection of gut derived symbiotic bacterial strains cultured from healthy donors.</title>
        <authorList>
            <person name="Lin H."/>
            <person name="Littmann E."/>
            <person name="Kohout C."/>
            <person name="Pamer E.G."/>
        </authorList>
    </citation>
    <scope>NUCLEOTIDE SEQUENCE</scope>
    <source>
        <strain evidence="1">DFI.4.48</strain>
    </source>
</reference>
<name>A0AAW4VQZ6_9FIRM</name>
<comment type="caution">
    <text evidence="1">The sequence shown here is derived from an EMBL/GenBank/DDBJ whole genome shotgun (WGS) entry which is preliminary data.</text>
</comment>
<protein>
    <submittedName>
        <fullName evidence="1">Uncharacterized protein</fullName>
    </submittedName>
</protein>
<sequence length="88" mass="10030">MNPWNGKVNSFETNYWEMTNEGSTIALKLKSGYSYQFENDVLKNIARIDLMDSASENKDTLFIADDQGATTIPYIYLNGDFNAMTGEW</sequence>
<organism evidence="1 2">
    <name type="scientific">Faecalibacillus faecis</name>
    <dbReference type="NCBI Taxonomy" id="1982628"/>
    <lineage>
        <taxon>Bacteria</taxon>
        <taxon>Bacillati</taxon>
        <taxon>Bacillota</taxon>
        <taxon>Erysipelotrichia</taxon>
        <taxon>Erysipelotrichales</taxon>
        <taxon>Coprobacillaceae</taxon>
        <taxon>Faecalibacillus</taxon>
    </lineage>
</organism>
<proteinExistence type="predicted"/>
<dbReference type="Proteomes" id="UP001198439">
    <property type="component" value="Unassembled WGS sequence"/>
</dbReference>
<accession>A0AAW4VQZ6</accession>